<dbReference type="GO" id="GO:0004497">
    <property type="term" value="F:monooxygenase activity"/>
    <property type="evidence" value="ECO:0007669"/>
    <property type="project" value="UniProtKB-KW"/>
</dbReference>
<organism evidence="9 10">
    <name type="scientific">Colletotrichum simmondsii</name>
    <dbReference type="NCBI Taxonomy" id="703756"/>
    <lineage>
        <taxon>Eukaryota</taxon>
        <taxon>Fungi</taxon>
        <taxon>Dikarya</taxon>
        <taxon>Ascomycota</taxon>
        <taxon>Pezizomycotina</taxon>
        <taxon>Sordariomycetes</taxon>
        <taxon>Hypocreomycetidae</taxon>
        <taxon>Glomerellales</taxon>
        <taxon>Glomerellaceae</taxon>
        <taxon>Colletotrichum</taxon>
        <taxon>Colletotrichum acutatum species complex</taxon>
    </lineage>
</organism>
<evidence type="ECO:0000256" key="5">
    <source>
        <dbReference type="ARBA" id="ARBA00023033"/>
    </source>
</evidence>
<dbReference type="GO" id="GO:0016705">
    <property type="term" value="F:oxidoreductase activity, acting on paired donors, with incorporation or reduction of molecular oxygen"/>
    <property type="evidence" value="ECO:0007669"/>
    <property type="project" value="InterPro"/>
</dbReference>
<evidence type="ECO:0000256" key="1">
    <source>
        <dbReference type="ARBA" id="ARBA00001971"/>
    </source>
</evidence>
<proteinExistence type="inferred from homology"/>
<evidence type="ECO:0000256" key="7">
    <source>
        <dbReference type="RuleBase" id="RU000461"/>
    </source>
</evidence>
<dbReference type="Proteomes" id="UP000070328">
    <property type="component" value="Unassembled WGS sequence"/>
</dbReference>
<accession>A0A135S7A9</accession>
<name>A0A135S7A9_9PEZI</name>
<dbReference type="EMBL" id="JFBX01000659">
    <property type="protein sequence ID" value="KXH31810.1"/>
    <property type="molecule type" value="Genomic_DNA"/>
</dbReference>
<dbReference type="InterPro" id="IPR036396">
    <property type="entry name" value="Cyt_P450_sf"/>
</dbReference>
<evidence type="ECO:0000313" key="9">
    <source>
        <dbReference type="EMBL" id="KXH31810.1"/>
    </source>
</evidence>
<dbReference type="SUPFAM" id="SSF48264">
    <property type="entry name" value="Cytochrome P450"/>
    <property type="match status" value="1"/>
</dbReference>
<dbReference type="PANTHER" id="PTHR47582:SF1">
    <property type="entry name" value="P450, PUTATIVE (EUROFUNG)-RELATED"/>
    <property type="match status" value="1"/>
</dbReference>
<evidence type="ECO:0008006" key="11">
    <source>
        <dbReference type="Google" id="ProtNLM"/>
    </source>
</evidence>
<gene>
    <name evidence="9" type="ORF">CSIM01_09485</name>
</gene>
<feature type="transmembrane region" description="Helical" evidence="8">
    <location>
        <begin position="285"/>
        <end position="303"/>
    </location>
</feature>
<keyword evidence="8" id="KW-0472">Membrane</keyword>
<keyword evidence="8" id="KW-1133">Transmembrane helix</keyword>
<dbReference type="InterPro" id="IPR002403">
    <property type="entry name" value="Cyt_P450_E_grp-IV"/>
</dbReference>
<evidence type="ECO:0000256" key="3">
    <source>
        <dbReference type="ARBA" id="ARBA00022723"/>
    </source>
</evidence>
<dbReference type="AlphaFoldDB" id="A0A135S7A9"/>
<dbReference type="Pfam" id="PF00067">
    <property type="entry name" value="p450"/>
    <property type="match status" value="1"/>
</dbReference>
<dbReference type="GO" id="GO:0005506">
    <property type="term" value="F:iron ion binding"/>
    <property type="evidence" value="ECO:0007669"/>
    <property type="project" value="InterPro"/>
</dbReference>
<feature type="binding site" description="axial binding residue" evidence="6">
    <location>
        <position position="450"/>
    </location>
    <ligand>
        <name>heme</name>
        <dbReference type="ChEBI" id="CHEBI:30413"/>
    </ligand>
    <ligandPart>
        <name>Fe</name>
        <dbReference type="ChEBI" id="CHEBI:18248"/>
    </ligandPart>
</feature>
<dbReference type="OrthoDB" id="1470350at2759"/>
<keyword evidence="5 7" id="KW-0503">Monooxygenase</keyword>
<dbReference type="InterPro" id="IPR017972">
    <property type="entry name" value="Cyt_P450_CS"/>
</dbReference>
<evidence type="ECO:0000256" key="2">
    <source>
        <dbReference type="ARBA" id="ARBA00010617"/>
    </source>
</evidence>
<dbReference type="InterPro" id="IPR053007">
    <property type="entry name" value="CYP450_monoxygenase_sec-met"/>
</dbReference>
<keyword evidence="6 7" id="KW-0349">Heme</keyword>
<dbReference type="GO" id="GO:0020037">
    <property type="term" value="F:heme binding"/>
    <property type="evidence" value="ECO:0007669"/>
    <property type="project" value="InterPro"/>
</dbReference>
<evidence type="ECO:0000256" key="6">
    <source>
        <dbReference type="PIRSR" id="PIRSR602403-1"/>
    </source>
</evidence>
<dbReference type="PROSITE" id="PS00086">
    <property type="entry name" value="CYTOCHROME_P450"/>
    <property type="match status" value="1"/>
</dbReference>
<comment type="similarity">
    <text evidence="2 7">Belongs to the cytochrome P450 family.</text>
</comment>
<evidence type="ECO:0000313" key="10">
    <source>
        <dbReference type="Proteomes" id="UP000070328"/>
    </source>
</evidence>
<comment type="caution">
    <text evidence="9">The sequence shown here is derived from an EMBL/GenBank/DDBJ whole genome shotgun (WGS) entry which is preliminary data.</text>
</comment>
<comment type="cofactor">
    <cofactor evidence="1 6">
        <name>heme</name>
        <dbReference type="ChEBI" id="CHEBI:30413"/>
    </cofactor>
</comment>
<dbReference type="PRINTS" id="PR00465">
    <property type="entry name" value="EP450IV"/>
</dbReference>
<evidence type="ECO:0000256" key="4">
    <source>
        <dbReference type="ARBA" id="ARBA00023004"/>
    </source>
</evidence>
<keyword evidence="10" id="KW-1185">Reference proteome</keyword>
<dbReference type="PANTHER" id="PTHR47582">
    <property type="entry name" value="P450, PUTATIVE (EUROFUNG)-RELATED"/>
    <property type="match status" value="1"/>
</dbReference>
<reference evidence="9 10" key="1">
    <citation type="submission" date="2014-02" db="EMBL/GenBank/DDBJ databases">
        <title>The genome sequence of Colletotrichum simmondsii CBS122122.</title>
        <authorList>
            <person name="Baroncelli R."/>
            <person name="Thon M.R."/>
        </authorList>
    </citation>
    <scope>NUCLEOTIDE SEQUENCE [LARGE SCALE GENOMIC DNA]</scope>
    <source>
        <strain evidence="9 10">CBS122122</strain>
    </source>
</reference>
<keyword evidence="8" id="KW-0812">Transmembrane</keyword>
<dbReference type="Gene3D" id="1.10.630.10">
    <property type="entry name" value="Cytochrome P450"/>
    <property type="match status" value="1"/>
</dbReference>
<keyword evidence="4 6" id="KW-0408">Iron</keyword>
<dbReference type="InterPro" id="IPR001128">
    <property type="entry name" value="Cyt_P450"/>
</dbReference>
<feature type="transmembrane region" description="Helical" evidence="8">
    <location>
        <begin position="12"/>
        <end position="31"/>
    </location>
</feature>
<dbReference type="CDD" id="cd11040">
    <property type="entry name" value="CYP7_CYP8-like"/>
    <property type="match status" value="1"/>
</dbReference>
<protein>
    <recommendedName>
        <fullName evidence="11">Cytochrome P450</fullName>
    </recommendedName>
</protein>
<keyword evidence="7" id="KW-0560">Oxidoreductase</keyword>
<sequence length="596" mass="66019">MLSILGLDDGFVPSVALLTAIPVMLYLAYLIRSPVTMDAKEPPLLRPTVPFIGHIIGIFQHSWEYLDLAYAKSRAPMFTLPMLGGKMYVITEPELAQAALRNRSLSFDPFLRDLIKGMAGASAQTMKAWDDPAFYGPWVKSIYGGMAGQSLLGLNISAVGGIATALNEIGDDVEVADLYMWNRELFTLASTDSLYGSKNPLRADKKLIQAYWDYEADVNKLMLGIFPSLVAPKGYRGQGLFQEAFKSFFDSQLHEGDDVPSLVKDRRRLSISFDMTSAEAAKIELIFLHGAISNTFPAFYWFFTRVFGQPELLSRLRGEVQGVIVEKGRVVVDGKEKRVFVLHIEKLEERCPLLMSCFRETHRLYASGVLARKVMADTTISDGKMSYVVKKDWQISAPQRILQTDSGIWGDDAVEFVGDRFLKVAEEKGEAVVNVAVRGFLGFGGGKHICPGRYFASGELLGSLALLVAGFDVTSSGGNPLVVPKVTAVPLTGSFGKPVPGSDLKGRMRRRAGWEDVRPFYESRVSELTTMANNLAASFSEQAIRSSVEAKELRNNVLALETEDQKSLRRIEKLQDDFQHIADDLDAHQAQLTHFM</sequence>
<keyword evidence="3 6" id="KW-0479">Metal-binding</keyword>
<evidence type="ECO:0000256" key="8">
    <source>
        <dbReference type="SAM" id="Phobius"/>
    </source>
</evidence>